<feature type="domain" description="C2H2-type" evidence="13">
    <location>
        <begin position="789"/>
        <end position="816"/>
    </location>
</feature>
<dbReference type="PROSITE" id="PS00028">
    <property type="entry name" value="ZINC_FINGER_C2H2_1"/>
    <property type="match status" value="13"/>
</dbReference>
<feature type="region of interest" description="Disordered" evidence="12">
    <location>
        <begin position="14"/>
        <end position="35"/>
    </location>
</feature>
<name>A0A6P8IQ43_ACTTE</name>
<dbReference type="FunFam" id="3.30.160.60:FF:000624">
    <property type="entry name" value="zinc finger protein 697"/>
    <property type="match status" value="1"/>
</dbReference>
<dbReference type="SUPFAM" id="SSF57667">
    <property type="entry name" value="beta-beta-alpha zinc fingers"/>
    <property type="match status" value="7"/>
</dbReference>
<feature type="domain" description="C2H2-type" evidence="13">
    <location>
        <begin position="101"/>
        <end position="129"/>
    </location>
</feature>
<dbReference type="FunFam" id="3.30.160.60:FF:000557">
    <property type="entry name" value="zinc finger and SCAN domain-containing protein 29"/>
    <property type="match status" value="2"/>
</dbReference>
<feature type="compositionally biased region" description="Basic and acidic residues" evidence="12">
    <location>
        <begin position="370"/>
        <end position="381"/>
    </location>
</feature>
<evidence type="ECO:0000256" key="8">
    <source>
        <dbReference type="ARBA" id="ARBA00023125"/>
    </source>
</evidence>
<evidence type="ECO:0000313" key="18">
    <source>
        <dbReference type="RefSeq" id="XP_031569199.1"/>
    </source>
</evidence>
<dbReference type="PROSITE" id="PS50157">
    <property type="entry name" value="ZINC_FINGER_C2H2_2"/>
    <property type="match status" value="13"/>
</dbReference>
<feature type="domain" description="C2H2-type" evidence="13">
    <location>
        <begin position="158"/>
        <end position="185"/>
    </location>
</feature>
<feature type="domain" description="C2H2-type" evidence="13">
    <location>
        <begin position="1006"/>
        <end position="1028"/>
    </location>
</feature>
<dbReference type="GO" id="GO:0005634">
    <property type="term" value="C:nucleus"/>
    <property type="evidence" value="ECO:0007669"/>
    <property type="project" value="UniProtKB-SubCell"/>
</dbReference>
<evidence type="ECO:0000256" key="7">
    <source>
        <dbReference type="ARBA" id="ARBA00023015"/>
    </source>
</evidence>
<dbReference type="PANTHER" id="PTHR24393">
    <property type="entry name" value="ZINC FINGER PROTEIN"/>
    <property type="match status" value="1"/>
</dbReference>
<evidence type="ECO:0000256" key="5">
    <source>
        <dbReference type="ARBA" id="ARBA00022771"/>
    </source>
</evidence>
<dbReference type="RefSeq" id="XP_031569196.1">
    <property type="nucleotide sequence ID" value="XM_031713336.1"/>
</dbReference>
<dbReference type="PANTHER" id="PTHR24393:SF15">
    <property type="entry name" value="IP01243P-RELATED"/>
    <property type="match status" value="1"/>
</dbReference>
<evidence type="ECO:0000313" key="14">
    <source>
        <dbReference type="Proteomes" id="UP000515163"/>
    </source>
</evidence>
<evidence type="ECO:0000256" key="1">
    <source>
        <dbReference type="ARBA" id="ARBA00004123"/>
    </source>
</evidence>
<feature type="domain" description="C2H2-type" evidence="13">
    <location>
        <begin position="978"/>
        <end position="1005"/>
    </location>
</feature>
<evidence type="ECO:0000313" key="17">
    <source>
        <dbReference type="RefSeq" id="XP_031569198.1"/>
    </source>
</evidence>
<dbReference type="RefSeq" id="XP_031569199.1">
    <property type="nucleotide sequence ID" value="XM_031713339.1"/>
</dbReference>
<feature type="region of interest" description="Disordered" evidence="12">
    <location>
        <begin position="471"/>
        <end position="512"/>
    </location>
</feature>
<evidence type="ECO:0000256" key="9">
    <source>
        <dbReference type="ARBA" id="ARBA00023163"/>
    </source>
</evidence>
<protein>
    <submittedName>
        <fullName evidence="15 16">Uncharacterized protein LOC116303748 isoform X1</fullName>
    </submittedName>
</protein>
<keyword evidence="7" id="KW-0805">Transcription regulation</keyword>
<dbReference type="FunFam" id="3.30.160.60:FF:000030">
    <property type="entry name" value="Zinc finger protein 628"/>
    <property type="match status" value="1"/>
</dbReference>
<feature type="compositionally biased region" description="Basic and acidic residues" evidence="12">
    <location>
        <begin position="553"/>
        <end position="577"/>
    </location>
</feature>
<evidence type="ECO:0000256" key="4">
    <source>
        <dbReference type="ARBA" id="ARBA00022737"/>
    </source>
</evidence>
<gene>
    <name evidence="15 16 17 18" type="primary">LOC116303748</name>
</gene>
<feature type="domain" description="C2H2-type" evidence="13">
    <location>
        <begin position="214"/>
        <end position="237"/>
    </location>
</feature>
<sequence length="1038" mass="118489">MMCPLNETNKVLPKKSVSFETSEDDQAKNSLEGLEGSGNEFVDVINQESISNDVVGGEDDQCGAEMIRDTQCSRVLSTCKSPIQHVCPNGENILSKKLRVSKCERCNEEFDGMAALRQHCRVLHGDQKYYKCNICNKLFSHPSSRNIHLRLHSGEKPYECETCGKRFRVSSHLKDHIRVHTGERPYICDICQKGFKQSSDLKKHRRTHTLDKPYKCPLCPSAFTRSHHCRGHINSVHKFFKCVTCSALFTTEEDFNKHKELHPMSKVQKIADKGGVETSEVLGRSLHPIPPSEHLKEVPQLRRQEDRETKLPKEPWQMMSPPKAHSERTRDHVNNCLSRSRENIALAEFMASMAAQRSAGWSSNLVGGEKQTHNDKGEHSKCLPVVSDPVRVPEPRQVDLKHFTEPSHQDASPESGSPLWARRKFHDKEKVLINDIDGHNALRNNFRESGYASQMYWVPNPDRSISSVVRGQYSPQRRDINDISKRGMSPVPLAMHPRSPKKELSTSSVEAARSSNDACDTLASLTMEHSQPQCHRVSVIHYHSSSASSGKNDQGKEINETKEESSNNNNSDERSDPRNSSPKKSPICEDSGKTVAEDVRFVYHGSSHPQFLSGFNEPFIPADDRTIGEHFHEVSKKPFGFFNKDLPSEHQLDKNNRTNWTGHDRLTILQKRRYECIDASTTDDVIKGSPYLKTERYPLEKVIEVENIKTEPTAEPDIHLIRNDPENEQASQDSPLFENHLLSSKTLVKNEGEKDHDDEEQDAKLRFVNIAPKPEEKKVKAVMDYDKPYKCTVCSKSFSRASLLKQHSVIHQGNKRFKFECETCQKMFRTRSHLRDHVRIHTGERPFKCHICSRAFKQSSDLKKHINLHTGANQFKCEDCNMEFRRADALRKHKLSHQAEGTFSCDYCGQEFEHIGALQQHQTLHTGTTNRQAARPLLRCNFCFKTFSRTKVEAFHAHCEMHRQEIKGQSLPPTKDMLNCTICSLTFTGENELREHMNIHTGNKPYKCVTCSKEFCIAAHLKEHMRVHCDAVMLQAGE</sequence>
<evidence type="ECO:0000256" key="3">
    <source>
        <dbReference type="ARBA" id="ARBA00022723"/>
    </source>
</evidence>
<feature type="domain" description="C2H2-type" evidence="13">
    <location>
        <begin position="186"/>
        <end position="213"/>
    </location>
</feature>
<dbReference type="SMART" id="SM00355">
    <property type="entry name" value="ZnF_C2H2"/>
    <property type="match status" value="14"/>
</dbReference>
<keyword evidence="14" id="KW-1185">Reference proteome</keyword>
<dbReference type="GO" id="GO:0001228">
    <property type="term" value="F:DNA-binding transcription activator activity, RNA polymerase II-specific"/>
    <property type="evidence" value="ECO:0007669"/>
    <property type="project" value="TreeGrafter"/>
</dbReference>
<feature type="region of interest" description="Disordered" evidence="12">
    <location>
        <begin position="542"/>
        <end position="590"/>
    </location>
</feature>
<dbReference type="OrthoDB" id="5953651at2759"/>
<dbReference type="AlphaFoldDB" id="A0A6P8IQ43"/>
<reference evidence="15 16" key="1">
    <citation type="submission" date="2025-04" db="UniProtKB">
        <authorList>
            <consortium name="RefSeq"/>
        </authorList>
    </citation>
    <scope>IDENTIFICATION</scope>
    <source>
        <tissue evidence="15 16">Tentacle</tissue>
    </source>
</reference>
<keyword evidence="9" id="KW-0804">Transcription</keyword>
<dbReference type="RefSeq" id="XP_031569197.1">
    <property type="nucleotide sequence ID" value="XM_031713337.1"/>
</dbReference>
<dbReference type="InterPro" id="IPR036236">
    <property type="entry name" value="Znf_C2H2_sf"/>
</dbReference>
<keyword evidence="4" id="KW-0677">Repeat</keyword>
<evidence type="ECO:0000256" key="6">
    <source>
        <dbReference type="ARBA" id="ARBA00022833"/>
    </source>
</evidence>
<evidence type="ECO:0000256" key="10">
    <source>
        <dbReference type="ARBA" id="ARBA00023242"/>
    </source>
</evidence>
<dbReference type="Gene3D" id="3.30.160.60">
    <property type="entry name" value="Classic Zinc Finger"/>
    <property type="match status" value="11"/>
</dbReference>
<comment type="subcellular location">
    <subcellularLocation>
        <location evidence="1">Nucleus</location>
    </subcellularLocation>
</comment>
<evidence type="ECO:0000313" key="15">
    <source>
        <dbReference type="RefSeq" id="XP_031569196.1"/>
    </source>
</evidence>
<keyword evidence="3" id="KW-0479">Metal-binding</keyword>
<feature type="region of interest" description="Disordered" evidence="12">
    <location>
        <begin position="364"/>
        <end position="383"/>
    </location>
</feature>
<feature type="region of interest" description="Disordered" evidence="12">
    <location>
        <begin position="283"/>
        <end position="330"/>
    </location>
</feature>
<evidence type="ECO:0000313" key="16">
    <source>
        <dbReference type="RefSeq" id="XP_031569197.1"/>
    </source>
</evidence>
<dbReference type="Proteomes" id="UP000515163">
    <property type="component" value="Unplaced"/>
</dbReference>
<feature type="domain" description="C2H2-type" evidence="13">
    <location>
        <begin position="847"/>
        <end position="874"/>
    </location>
</feature>
<evidence type="ECO:0000256" key="12">
    <source>
        <dbReference type="SAM" id="MobiDB-lite"/>
    </source>
</evidence>
<feature type="compositionally biased region" description="Basic and acidic residues" evidence="12">
    <location>
        <begin position="293"/>
        <end position="313"/>
    </location>
</feature>
<evidence type="ECO:0000256" key="11">
    <source>
        <dbReference type="PROSITE-ProRule" id="PRU00042"/>
    </source>
</evidence>
<keyword evidence="8" id="KW-0238">DNA-binding</keyword>
<organism evidence="14 15">
    <name type="scientific">Actinia tenebrosa</name>
    <name type="common">Australian red waratah sea anemone</name>
    <dbReference type="NCBI Taxonomy" id="6105"/>
    <lineage>
        <taxon>Eukaryota</taxon>
        <taxon>Metazoa</taxon>
        <taxon>Cnidaria</taxon>
        <taxon>Anthozoa</taxon>
        <taxon>Hexacorallia</taxon>
        <taxon>Actiniaria</taxon>
        <taxon>Actiniidae</taxon>
        <taxon>Actinia</taxon>
    </lineage>
</organism>
<comment type="similarity">
    <text evidence="2">Belongs to the krueppel C2H2-type zinc-finger protein family.</text>
</comment>
<dbReference type="GO" id="GO:0008270">
    <property type="term" value="F:zinc ion binding"/>
    <property type="evidence" value="ECO:0007669"/>
    <property type="project" value="UniProtKB-KW"/>
</dbReference>
<evidence type="ECO:0000259" key="13">
    <source>
        <dbReference type="PROSITE" id="PS50157"/>
    </source>
</evidence>
<dbReference type="FunFam" id="3.30.160.60:FF:001498">
    <property type="entry name" value="Zinc finger protein 404"/>
    <property type="match status" value="1"/>
</dbReference>
<dbReference type="GeneID" id="116303748"/>
<feature type="compositionally biased region" description="Basic and acidic residues" evidence="12">
    <location>
        <begin position="476"/>
        <end position="485"/>
    </location>
</feature>
<keyword evidence="6" id="KW-0862">Zinc</keyword>
<proteinExistence type="inferred from homology"/>
<evidence type="ECO:0000256" key="2">
    <source>
        <dbReference type="ARBA" id="ARBA00006991"/>
    </source>
</evidence>
<keyword evidence="10" id="KW-0539">Nucleus</keyword>
<feature type="domain" description="C2H2-type" evidence="13">
    <location>
        <begin position="875"/>
        <end position="902"/>
    </location>
</feature>
<dbReference type="InterPro" id="IPR013087">
    <property type="entry name" value="Znf_C2H2_type"/>
</dbReference>
<dbReference type="Pfam" id="PF00096">
    <property type="entry name" value="zf-C2H2"/>
    <property type="match status" value="8"/>
</dbReference>
<feature type="domain" description="C2H2-type" evidence="13">
    <location>
        <begin position="903"/>
        <end position="930"/>
    </location>
</feature>
<dbReference type="RefSeq" id="XP_031569198.1">
    <property type="nucleotide sequence ID" value="XM_031713338.1"/>
</dbReference>
<dbReference type="FunFam" id="3.30.160.60:FF:000931">
    <property type="entry name" value="zinc finger protein 697"/>
    <property type="match status" value="1"/>
</dbReference>
<dbReference type="GO" id="GO:0000978">
    <property type="term" value="F:RNA polymerase II cis-regulatory region sequence-specific DNA binding"/>
    <property type="evidence" value="ECO:0007669"/>
    <property type="project" value="TreeGrafter"/>
</dbReference>
<feature type="domain" description="C2H2-type" evidence="13">
    <location>
        <begin position="130"/>
        <end position="157"/>
    </location>
</feature>
<feature type="domain" description="C2H2-type" evidence="13">
    <location>
        <begin position="240"/>
        <end position="267"/>
    </location>
</feature>
<keyword evidence="5 11" id="KW-0863">Zinc-finger</keyword>
<dbReference type="KEGG" id="aten:116303748"/>
<feature type="domain" description="C2H2-type" evidence="13">
    <location>
        <begin position="819"/>
        <end position="846"/>
    </location>
</feature>
<accession>A0A6P8IQ43</accession>